<name>A0AAE3FHK5_9CREN</name>
<evidence type="ECO:0000313" key="1">
    <source>
        <dbReference type="EMBL" id="MCL7342975.1"/>
    </source>
</evidence>
<protein>
    <submittedName>
        <fullName evidence="1">Uncharacterized protein</fullName>
    </submittedName>
</protein>
<proteinExistence type="predicted"/>
<reference evidence="1" key="1">
    <citation type="submission" date="2022-05" db="EMBL/GenBank/DDBJ databases">
        <title>Metagenome Sequencing of an Archaeal-Dominated Microbial Community from a Hot Spring at the Los Azufres Geothermal Field, Mexico.</title>
        <authorList>
            <person name="Marin-Paredes R."/>
            <person name="Martinez-Romero E."/>
            <person name="Servin-Garciduenas L.E."/>
        </authorList>
    </citation>
    <scope>NUCLEOTIDE SEQUENCE</scope>
    <source>
        <strain evidence="1">AZ1-454</strain>
    </source>
</reference>
<dbReference type="NCBIfam" id="NF046072">
    <property type="entry name" value="UpsX"/>
    <property type="match status" value="1"/>
</dbReference>
<comment type="caution">
    <text evidence="1">The sequence shown here is derived from an EMBL/GenBank/DDBJ whole genome shotgun (WGS) entry which is preliminary data.</text>
</comment>
<sequence length="664" mass="75936">MKHPVFTYLTKLELPPINFWLDFEDSKVKLNSEALEEPRASLYPELQLGEGKWIYQKGNSIISFSKGKSEVMRTSNHADVVFVRVEDSFYEIVRVGDWYSFEGEQFFKLIRYMGRTLLAGKRRALLFAQGKMLELEAPLDFYVTRRFTSLVFEGETKAIDEKLNVTSFKREGYFLGLTSRGKVFKRGNRVYLEERLIGFCNGSSYFLGEMLDKIVFLCDSSAKIFSNWSWTQIEAEVTEDRSYVNSSFLILGSRENTSVYDSELNPIFSLKPSSVVADNRRLFALSQTNYFGVVDSGISREILRVINSKNSATSKIRIAYDKYFNVSFSKPLVVVSEEEMDDYRIVELEPEHFENAEVEIALWNPFYSESRILKFSSEKPRVSFDGEVMYSPEGKVKGTEHNALLKGVLAYEIPTRLPTGISLKIGNQEARLEVKNVKGVINVIQPLSLRHPEDNVVVSAYLIRGKGVSFLKDFVVPVKLVNPPIKVVKLARNRGHVRELSFLRDDGVFTWKRVKHYPNYFKGLIIGVSGENVTLEGREIEVKSGFQSVCLSRGFDEVCYDVLGVKTPVIRLEVTLEENYLVVKPVTFYTFPMEVFYGLNVYRGFPAKILFPFDPSWNTIRIRSYIGGRTVTQDFKLGTMDTVLKKALLDSIKLREILSSFGLA</sequence>
<dbReference type="EMBL" id="JZWS02000001">
    <property type="protein sequence ID" value="MCL7342975.1"/>
    <property type="molecule type" value="Genomic_DNA"/>
</dbReference>
<organism evidence="1">
    <name type="scientific">Candidatus Aramenus sulfurataquae</name>
    <dbReference type="NCBI Taxonomy" id="1326980"/>
    <lineage>
        <taxon>Archaea</taxon>
        <taxon>Thermoproteota</taxon>
        <taxon>Thermoprotei</taxon>
        <taxon>Sulfolobales</taxon>
        <taxon>Sulfolobaceae</taxon>
        <taxon>Candidatus Aramenus</taxon>
    </lineage>
</organism>
<accession>A0AAE3FHK5</accession>
<gene>
    <name evidence="1" type="ORF">TQ35_000080</name>
</gene>
<dbReference type="AlphaFoldDB" id="A0AAE3FHK5"/>